<dbReference type="OrthoDB" id="6077919at2759"/>
<dbReference type="PROSITE" id="PS50157">
    <property type="entry name" value="ZINC_FINGER_C2H2_2"/>
    <property type="match status" value="2"/>
</dbReference>
<comment type="subcellular location">
    <subcellularLocation>
        <location evidence="1">Nucleus</location>
    </subcellularLocation>
</comment>
<dbReference type="Proteomes" id="UP000799439">
    <property type="component" value="Unassembled WGS sequence"/>
</dbReference>
<gene>
    <name evidence="13" type="ORF">K461DRAFT_318337</name>
</gene>
<evidence type="ECO:0000313" key="13">
    <source>
        <dbReference type="EMBL" id="KAF2155622.1"/>
    </source>
</evidence>
<feature type="compositionally biased region" description="Polar residues" evidence="11">
    <location>
        <begin position="87"/>
        <end position="112"/>
    </location>
</feature>
<evidence type="ECO:0000256" key="7">
    <source>
        <dbReference type="ARBA" id="ARBA00023015"/>
    </source>
</evidence>
<evidence type="ECO:0000256" key="6">
    <source>
        <dbReference type="ARBA" id="ARBA00022833"/>
    </source>
</evidence>
<dbReference type="InterPro" id="IPR050331">
    <property type="entry name" value="Zinc_finger"/>
</dbReference>
<keyword evidence="7" id="KW-0805">Transcription regulation</keyword>
<organism evidence="13 14">
    <name type="scientific">Myriangium duriaei CBS 260.36</name>
    <dbReference type="NCBI Taxonomy" id="1168546"/>
    <lineage>
        <taxon>Eukaryota</taxon>
        <taxon>Fungi</taxon>
        <taxon>Dikarya</taxon>
        <taxon>Ascomycota</taxon>
        <taxon>Pezizomycotina</taxon>
        <taxon>Dothideomycetes</taxon>
        <taxon>Dothideomycetidae</taxon>
        <taxon>Myriangiales</taxon>
        <taxon>Myriangiaceae</taxon>
        <taxon>Myriangium</taxon>
    </lineage>
</organism>
<evidence type="ECO:0000259" key="12">
    <source>
        <dbReference type="PROSITE" id="PS50157"/>
    </source>
</evidence>
<evidence type="ECO:0000256" key="8">
    <source>
        <dbReference type="ARBA" id="ARBA00023163"/>
    </source>
</evidence>
<evidence type="ECO:0000256" key="1">
    <source>
        <dbReference type="ARBA" id="ARBA00004123"/>
    </source>
</evidence>
<evidence type="ECO:0000256" key="2">
    <source>
        <dbReference type="ARBA" id="ARBA00006991"/>
    </source>
</evidence>
<evidence type="ECO:0000256" key="11">
    <source>
        <dbReference type="SAM" id="MobiDB-lite"/>
    </source>
</evidence>
<keyword evidence="8" id="KW-0804">Transcription</keyword>
<dbReference type="InterPro" id="IPR013087">
    <property type="entry name" value="Znf_C2H2_type"/>
</dbReference>
<dbReference type="SUPFAM" id="SSF57667">
    <property type="entry name" value="beta-beta-alpha zinc fingers"/>
    <property type="match status" value="1"/>
</dbReference>
<keyword evidence="6" id="KW-0862">Zinc</keyword>
<feature type="domain" description="C2H2-type" evidence="12">
    <location>
        <begin position="284"/>
        <end position="311"/>
    </location>
</feature>
<dbReference type="GO" id="GO:0005634">
    <property type="term" value="C:nucleus"/>
    <property type="evidence" value="ECO:0007669"/>
    <property type="project" value="UniProtKB-SubCell"/>
</dbReference>
<feature type="region of interest" description="Disordered" evidence="11">
    <location>
        <begin position="135"/>
        <end position="171"/>
    </location>
</feature>
<keyword evidence="3" id="KW-0479">Metal-binding</keyword>
<dbReference type="PROSITE" id="PS00028">
    <property type="entry name" value="ZINC_FINGER_C2H2_1"/>
    <property type="match status" value="2"/>
</dbReference>
<dbReference type="GO" id="GO:0008270">
    <property type="term" value="F:zinc ion binding"/>
    <property type="evidence" value="ECO:0007669"/>
    <property type="project" value="UniProtKB-KW"/>
</dbReference>
<comment type="similarity">
    <text evidence="2">Belongs to the krueppel C2H2-type zinc-finger protein family.</text>
</comment>
<dbReference type="FunFam" id="3.30.160.60:FF:000176">
    <property type="entry name" value="zinc finger protein 70"/>
    <property type="match status" value="1"/>
</dbReference>
<proteinExistence type="inferred from homology"/>
<dbReference type="GO" id="GO:0010468">
    <property type="term" value="P:regulation of gene expression"/>
    <property type="evidence" value="ECO:0007669"/>
    <property type="project" value="TreeGrafter"/>
</dbReference>
<feature type="region of interest" description="Disordered" evidence="11">
    <location>
        <begin position="85"/>
        <end position="114"/>
    </location>
</feature>
<name>A0A9P4MJS4_9PEZI</name>
<dbReference type="InterPro" id="IPR036236">
    <property type="entry name" value="Znf_C2H2_sf"/>
</dbReference>
<dbReference type="EMBL" id="ML996082">
    <property type="protein sequence ID" value="KAF2155622.1"/>
    <property type="molecule type" value="Genomic_DNA"/>
</dbReference>
<keyword evidence="5 10" id="KW-0863">Zinc-finger</keyword>
<dbReference type="AlphaFoldDB" id="A0A9P4MJS4"/>
<protein>
    <recommendedName>
        <fullName evidence="12">C2H2-type domain-containing protein</fullName>
    </recommendedName>
</protein>
<accession>A0A9P4MJS4</accession>
<keyword evidence="4" id="KW-0677">Repeat</keyword>
<evidence type="ECO:0000256" key="9">
    <source>
        <dbReference type="ARBA" id="ARBA00023242"/>
    </source>
</evidence>
<comment type="caution">
    <text evidence="13">The sequence shown here is derived from an EMBL/GenBank/DDBJ whole genome shotgun (WGS) entry which is preliminary data.</text>
</comment>
<dbReference type="SMART" id="SM00355">
    <property type="entry name" value="ZnF_C2H2"/>
    <property type="match status" value="2"/>
</dbReference>
<keyword evidence="14" id="KW-1185">Reference proteome</keyword>
<feature type="region of interest" description="Disordered" evidence="11">
    <location>
        <begin position="16"/>
        <end position="47"/>
    </location>
</feature>
<sequence>MEVAAGIMPAYGSGMQYPQFHDNQPQQKFNHATMPAGANNSGPAAYAPEHVLYSNSPAHVSTPPDDSGKTSLPSISNLIGIADGDKTSAQAASESRTATQQDTHVHPQQNVMQYPPGAPQYHPAMTEYQYRPAAPPTPPMRSDSMPDVVQSPSTISSHSSFSGPSGGLGSAMNNVDAAQQRSHIPAGTMPKPPPGHHVVYSTSPYAMPGYMPSPSSVSSGFYSPEMIYPGGIYQQKPLPSNFPPQVMAPPMLPPGVFAQGYTWDPQQYMNAAAQGAFPSVQDRYVCPVCKKAFSRPSSLKIHSHSHTGEKPFKCAHPGCGKAFSVRSNMKRHERGCHPLSGNYSS</sequence>
<dbReference type="FunFam" id="3.30.160.60:FF:000761">
    <property type="entry name" value="Zinc finger protein 449"/>
    <property type="match status" value="1"/>
</dbReference>
<evidence type="ECO:0000313" key="14">
    <source>
        <dbReference type="Proteomes" id="UP000799439"/>
    </source>
</evidence>
<keyword evidence="9" id="KW-0539">Nucleus</keyword>
<dbReference type="Gene3D" id="3.30.160.60">
    <property type="entry name" value="Classic Zinc Finger"/>
    <property type="match status" value="2"/>
</dbReference>
<evidence type="ECO:0000256" key="4">
    <source>
        <dbReference type="ARBA" id="ARBA00022737"/>
    </source>
</evidence>
<feature type="compositionally biased region" description="Polar residues" evidence="11">
    <location>
        <begin position="21"/>
        <end position="30"/>
    </location>
</feature>
<evidence type="ECO:0000256" key="3">
    <source>
        <dbReference type="ARBA" id="ARBA00022723"/>
    </source>
</evidence>
<dbReference type="PANTHER" id="PTHR16515">
    <property type="entry name" value="PR DOMAIN ZINC FINGER PROTEIN"/>
    <property type="match status" value="1"/>
</dbReference>
<dbReference type="Pfam" id="PF00096">
    <property type="entry name" value="zf-C2H2"/>
    <property type="match status" value="2"/>
</dbReference>
<evidence type="ECO:0000256" key="5">
    <source>
        <dbReference type="ARBA" id="ARBA00022771"/>
    </source>
</evidence>
<evidence type="ECO:0000256" key="10">
    <source>
        <dbReference type="PROSITE-ProRule" id="PRU00042"/>
    </source>
</evidence>
<reference evidence="13" key="1">
    <citation type="journal article" date="2020" name="Stud. Mycol.">
        <title>101 Dothideomycetes genomes: a test case for predicting lifestyles and emergence of pathogens.</title>
        <authorList>
            <person name="Haridas S."/>
            <person name="Albert R."/>
            <person name="Binder M."/>
            <person name="Bloem J."/>
            <person name="Labutti K."/>
            <person name="Salamov A."/>
            <person name="Andreopoulos B."/>
            <person name="Baker S."/>
            <person name="Barry K."/>
            <person name="Bills G."/>
            <person name="Bluhm B."/>
            <person name="Cannon C."/>
            <person name="Castanera R."/>
            <person name="Culley D."/>
            <person name="Daum C."/>
            <person name="Ezra D."/>
            <person name="Gonzalez J."/>
            <person name="Henrissat B."/>
            <person name="Kuo A."/>
            <person name="Liang C."/>
            <person name="Lipzen A."/>
            <person name="Lutzoni F."/>
            <person name="Magnuson J."/>
            <person name="Mondo S."/>
            <person name="Nolan M."/>
            <person name="Ohm R."/>
            <person name="Pangilinan J."/>
            <person name="Park H.-J."/>
            <person name="Ramirez L."/>
            <person name="Alfaro M."/>
            <person name="Sun H."/>
            <person name="Tritt A."/>
            <person name="Yoshinaga Y."/>
            <person name="Zwiers L.-H."/>
            <person name="Turgeon B."/>
            <person name="Goodwin S."/>
            <person name="Spatafora J."/>
            <person name="Crous P."/>
            <person name="Grigoriev I."/>
        </authorList>
    </citation>
    <scope>NUCLEOTIDE SEQUENCE</scope>
    <source>
        <strain evidence="13">CBS 260.36</strain>
    </source>
</reference>
<dbReference type="PANTHER" id="PTHR16515:SF49">
    <property type="entry name" value="GASTRULA ZINC FINGER PROTEIN XLCGF49.1-LIKE-RELATED"/>
    <property type="match status" value="1"/>
</dbReference>
<feature type="compositionally biased region" description="Low complexity" evidence="11">
    <location>
        <begin position="151"/>
        <end position="163"/>
    </location>
</feature>
<feature type="domain" description="C2H2-type" evidence="12">
    <location>
        <begin position="312"/>
        <end position="337"/>
    </location>
</feature>